<evidence type="ECO:0000256" key="5">
    <source>
        <dbReference type="ARBA" id="ARBA00013243"/>
    </source>
</evidence>
<dbReference type="InterPro" id="IPR023213">
    <property type="entry name" value="CAT-like_dom_sf"/>
</dbReference>
<dbReference type="PROSITE" id="PS00439">
    <property type="entry name" value="ACYLTRANSF_C_1"/>
    <property type="match status" value="1"/>
</dbReference>
<keyword evidence="10" id="KW-1133">Transmembrane helix</keyword>
<dbReference type="EMBL" id="CAJNOW010004911">
    <property type="protein sequence ID" value="CAF1433618.1"/>
    <property type="molecule type" value="Genomic_DNA"/>
</dbReference>
<sequence length="779" mass="89541">MAEKHKGNEISMIRMKKAGYNQTRVLDDNVDSCNDIVKSSYYSYMRCCQLTSYRTLNSLYNSLYPGHPIRGLIFCSAIPVLYLKGYDASFGIITWLDEHIFRRVLPSKNGTIIACVTFAAGAYISIIKIRQYTLKALFSYHGWMYQKHGEAVGLVPKLWMGLVKVFAGRSPSLYSCQNILPALPLPSLDDTLQRYLRTVRPFYDDESYQRTVEQTDIFKNTIGYKLQRYLWLKWLLSSNYVTDWWERFVYLRGRSPLIVNSNYYCLDAVFSRPAMKQTARAANIVFAALKYRTELELEKVKPLMAFSSVPLCSIQHKRQFNTVRIPGKETDHIVHYSDSQHIAVYHRGRWYKVLTYYRNQLLQPCELQIQFDEILRDETPPVDGEEHLAALTAGDRTFWATTRETFFNTGCNRASLDAIEKAAFVLILEDSDFEIGTSMSNEFDEYARAIFHGKGYDRWFDKSFNLIISQNAVFGLNVEHSWADAPVSGHMTEYVLAEDFIVLGYDPLGNTHGVPRFNATHPIKLKWDLSSACKQMIEQSLNEATALCNDVDLHVYVQNSYSKNFIKKCKISPDAYIQMALQLAHYRDSGRFDLTYEASMTRLFRNSRTETVRSCSIESSAWVNAMENSMITNTERIRLLRLACDFHQQQYRDAMSGKGIDRHLFCLYVISKYLKLDSPFLQNVLQEPWKLSTSQTPTQYGNPHVKSNTTADGVSAGGGFGSVDQNGYGVSYIISEDIIFFHISSRRSSRETDSQRFGREIRKALDDIRALFEETTKSA</sequence>
<dbReference type="Pfam" id="PF00755">
    <property type="entry name" value="Carn_acyltransf"/>
    <property type="match status" value="1"/>
</dbReference>
<evidence type="ECO:0000256" key="10">
    <source>
        <dbReference type="ARBA" id="ARBA00022989"/>
    </source>
</evidence>
<evidence type="ECO:0000256" key="11">
    <source>
        <dbReference type="ARBA" id="ARBA00023098"/>
    </source>
</evidence>
<comment type="pathway">
    <text evidence="3">Lipid metabolism; fatty acid beta-oxidation.</text>
</comment>
<keyword evidence="14 17" id="KW-0012">Acyltransferase</keyword>
<evidence type="ECO:0000256" key="17">
    <source>
        <dbReference type="RuleBase" id="RU003801"/>
    </source>
</evidence>
<evidence type="ECO:0000256" key="13">
    <source>
        <dbReference type="ARBA" id="ARBA00023136"/>
    </source>
</evidence>
<evidence type="ECO:0000256" key="3">
    <source>
        <dbReference type="ARBA" id="ARBA00005005"/>
    </source>
</evidence>
<protein>
    <recommendedName>
        <fullName evidence="5">carnitine O-palmitoyltransferase</fullName>
        <ecNumber evidence="5">2.3.1.21</ecNumber>
    </recommendedName>
</protein>
<dbReference type="Gene3D" id="3.30.559.70">
    <property type="entry name" value="Choline/Carnitine o-acyltransferase, domain 2"/>
    <property type="match status" value="1"/>
</dbReference>
<keyword evidence="9" id="KW-0276">Fatty acid metabolism</keyword>
<dbReference type="GO" id="GO:0015909">
    <property type="term" value="P:long-chain fatty acid transport"/>
    <property type="evidence" value="ECO:0007669"/>
    <property type="project" value="UniProtKB-ARBA"/>
</dbReference>
<dbReference type="PANTHER" id="PTHR22589:SF31">
    <property type="entry name" value="CARNITINE O-PALMITOYLTRANSFERASE"/>
    <property type="match status" value="1"/>
</dbReference>
<keyword evidence="11" id="KW-0443">Lipid metabolism</keyword>
<reference evidence="19" key="1">
    <citation type="submission" date="2021-02" db="EMBL/GenBank/DDBJ databases">
        <authorList>
            <person name="Nowell W R."/>
        </authorList>
    </citation>
    <scope>NUCLEOTIDE SEQUENCE</scope>
</reference>
<dbReference type="GO" id="GO:0004095">
    <property type="term" value="F:carnitine O-palmitoyltransferase activity"/>
    <property type="evidence" value="ECO:0007669"/>
    <property type="project" value="UniProtKB-EC"/>
</dbReference>
<keyword evidence="8" id="KW-0812">Transmembrane</keyword>
<dbReference type="GO" id="GO:0031966">
    <property type="term" value="C:mitochondrial membrane"/>
    <property type="evidence" value="ECO:0007669"/>
    <property type="project" value="UniProtKB-SubCell"/>
</dbReference>
<evidence type="ECO:0000259" key="18">
    <source>
        <dbReference type="Pfam" id="PF00755"/>
    </source>
</evidence>
<accession>A0A815N3I4</accession>
<dbReference type="SUPFAM" id="SSF52777">
    <property type="entry name" value="CoA-dependent acyltransferases"/>
    <property type="match status" value="2"/>
</dbReference>
<dbReference type="FunFam" id="3.30.559.10:FF:000002">
    <property type="entry name" value="carnitine O-palmitoyltransferase 1, liver isoform"/>
    <property type="match status" value="1"/>
</dbReference>
<comment type="similarity">
    <text evidence="4 17">Belongs to the carnitine/choline acetyltransferase family.</text>
</comment>
<comment type="subcellular location">
    <subcellularLocation>
        <location evidence="1">Membrane</location>
        <topology evidence="1">Multi-pass membrane protein</topology>
    </subcellularLocation>
    <subcellularLocation>
        <location evidence="2">Mitochondrion membrane</location>
    </subcellularLocation>
</comment>
<evidence type="ECO:0000256" key="8">
    <source>
        <dbReference type="ARBA" id="ARBA00022692"/>
    </source>
</evidence>
<feature type="active site" description="Proton acceptor" evidence="16">
    <location>
        <position position="480"/>
    </location>
</feature>
<gene>
    <name evidence="19" type="ORF">KQP761_LOCUS11169</name>
</gene>
<evidence type="ECO:0000256" key="14">
    <source>
        <dbReference type="ARBA" id="ARBA00023315"/>
    </source>
</evidence>
<dbReference type="GO" id="GO:0006631">
    <property type="term" value="P:fatty acid metabolic process"/>
    <property type="evidence" value="ECO:0007669"/>
    <property type="project" value="UniProtKB-KW"/>
</dbReference>
<dbReference type="InterPro" id="IPR042231">
    <property type="entry name" value="Cho/carn_acyl_trans_2"/>
</dbReference>
<evidence type="ECO:0000256" key="9">
    <source>
        <dbReference type="ARBA" id="ARBA00022832"/>
    </source>
</evidence>
<evidence type="ECO:0000256" key="12">
    <source>
        <dbReference type="ARBA" id="ARBA00023128"/>
    </source>
</evidence>
<dbReference type="OrthoDB" id="240216at2759"/>
<dbReference type="Gene3D" id="3.30.559.10">
    <property type="entry name" value="Chloramphenicol acetyltransferase-like domain"/>
    <property type="match status" value="1"/>
</dbReference>
<feature type="domain" description="Choline/carnitine acyltransferase" evidence="18">
    <location>
        <begin position="183"/>
        <end position="762"/>
    </location>
</feature>
<comment type="catalytic activity">
    <reaction evidence="15">
        <text>(R)-carnitine + hexadecanoyl-CoA = O-hexadecanoyl-(R)-carnitine + CoA</text>
        <dbReference type="Rhea" id="RHEA:12661"/>
        <dbReference type="ChEBI" id="CHEBI:16347"/>
        <dbReference type="ChEBI" id="CHEBI:17490"/>
        <dbReference type="ChEBI" id="CHEBI:57287"/>
        <dbReference type="ChEBI" id="CHEBI:57379"/>
        <dbReference type="EC" id="2.3.1.21"/>
    </reaction>
    <physiologicalReaction direction="left-to-right" evidence="15">
        <dbReference type="Rhea" id="RHEA:12662"/>
    </physiologicalReaction>
</comment>
<keyword evidence="7 17" id="KW-0808">Transferase</keyword>
<dbReference type="PANTHER" id="PTHR22589">
    <property type="entry name" value="CARNITINE O-ACYLTRANSFERASE"/>
    <property type="match status" value="1"/>
</dbReference>
<name>A0A815N3I4_9BILA</name>
<organism evidence="19 20">
    <name type="scientific">Rotaria magnacalcarata</name>
    <dbReference type="NCBI Taxonomy" id="392030"/>
    <lineage>
        <taxon>Eukaryota</taxon>
        <taxon>Metazoa</taxon>
        <taxon>Spiralia</taxon>
        <taxon>Gnathifera</taxon>
        <taxon>Rotifera</taxon>
        <taxon>Eurotatoria</taxon>
        <taxon>Bdelloidea</taxon>
        <taxon>Philodinida</taxon>
        <taxon>Philodinidae</taxon>
        <taxon>Rotaria</taxon>
    </lineage>
</organism>
<keyword evidence="13" id="KW-0472">Membrane</keyword>
<evidence type="ECO:0000256" key="1">
    <source>
        <dbReference type="ARBA" id="ARBA00004141"/>
    </source>
</evidence>
<dbReference type="FunFam" id="3.30.559.70:FF:000001">
    <property type="entry name" value="Carnitine O-palmitoyltransferase 1, liver isoform"/>
    <property type="match status" value="1"/>
</dbReference>
<proteinExistence type="inferred from homology"/>
<dbReference type="InterPro" id="IPR039551">
    <property type="entry name" value="Cho/carn_acyl_trans"/>
</dbReference>
<comment type="caution">
    <text evidence="19">The sequence shown here is derived from an EMBL/GenBank/DDBJ whole genome shotgun (WGS) entry which is preliminary data.</text>
</comment>
<dbReference type="InterPro" id="IPR000542">
    <property type="entry name" value="Carn_acyl_trans"/>
</dbReference>
<evidence type="ECO:0000256" key="4">
    <source>
        <dbReference type="ARBA" id="ARBA00005232"/>
    </source>
</evidence>
<dbReference type="Proteomes" id="UP000663834">
    <property type="component" value="Unassembled WGS sequence"/>
</dbReference>
<dbReference type="AlphaFoldDB" id="A0A815N3I4"/>
<evidence type="ECO:0000256" key="7">
    <source>
        <dbReference type="ARBA" id="ARBA00022679"/>
    </source>
</evidence>
<keyword evidence="6" id="KW-0813">Transport</keyword>
<evidence type="ECO:0000256" key="15">
    <source>
        <dbReference type="ARBA" id="ARBA00048480"/>
    </source>
</evidence>
<evidence type="ECO:0000256" key="16">
    <source>
        <dbReference type="PIRSR" id="PIRSR600542-1"/>
    </source>
</evidence>
<keyword evidence="12" id="KW-0496">Mitochondrion</keyword>
<evidence type="ECO:0000313" key="19">
    <source>
        <dbReference type="EMBL" id="CAF1433618.1"/>
    </source>
</evidence>
<evidence type="ECO:0000313" key="20">
    <source>
        <dbReference type="Proteomes" id="UP000663834"/>
    </source>
</evidence>
<evidence type="ECO:0000256" key="6">
    <source>
        <dbReference type="ARBA" id="ARBA00022448"/>
    </source>
</evidence>
<evidence type="ECO:0000256" key="2">
    <source>
        <dbReference type="ARBA" id="ARBA00004325"/>
    </source>
</evidence>
<dbReference type="GO" id="GO:0009437">
    <property type="term" value="P:carnitine metabolic process"/>
    <property type="evidence" value="ECO:0007669"/>
    <property type="project" value="TreeGrafter"/>
</dbReference>
<dbReference type="EC" id="2.3.1.21" evidence="5"/>
<dbReference type="PROSITE" id="PS00440">
    <property type="entry name" value="ACYLTRANSF_C_2"/>
    <property type="match status" value="1"/>
</dbReference>